<dbReference type="SUPFAM" id="SSF52540">
    <property type="entry name" value="P-loop containing nucleoside triphosphate hydrolases"/>
    <property type="match status" value="1"/>
</dbReference>
<dbReference type="OrthoDB" id="9179784at2"/>
<proteinExistence type="predicted"/>
<dbReference type="RefSeq" id="WP_126673571.1">
    <property type="nucleotide sequence ID" value="NZ_RYZR01000005.1"/>
</dbReference>
<protein>
    <recommendedName>
        <fullName evidence="3">Sulfotransferase family protein</fullName>
    </recommendedName>
</protein>
<comment type="caution">
    <text evidence="1">The sequence shown here is derived from an EMBL/GenBank/DDBJ whole genome shotgun (WGS) entry which is preliminary data.</text>
</comment>
<name>A0A3S0RTL0_9GAMM</name>
<evidence type="ECO:0000313" key="2">
    <source>
        <dbReference type="Proteomes" id="UP000267077"/>
    </source>
</evidence>
<dbReference type="EMBL" id="RYZR01000005">
    <property type="protein sequence ID" value="RUL64291.1"/>
    <property type="molecule type" value="Genomic_DNA"/>
</dbReference>
<organism evidence="1 2">
    <name type="scientific">Dyella dinghuensis</name>
    <dbReference type="NCBI Taxonomy" id="1920169"/>
    <lineage>
        <taxon>Bacteria</taxon>
        <taxon>Pseudomonadati</taxon>
        <taxon>Pseudomonadota</taxon>
        <taxon>Gammaproteobacteria</taxon>
        <taxon>Lysobacterales</taxon>
        <taxon>Rhodanobacteraceae</taxon>
        <taxon>Dyella</taxon>
    </lineage>
</organism>
<dbReference type="Gene3D" id="3.40.50.300">
    <property type="entry name" value="P-loop containing nucleotide triphosphate hydrolases"/>
    <property type="match status" value="1"/>
</dbReference>
<reference evidence="1 2" key="1">
    <citation type="submission" date="2018-12" db="EMBL/GenBank/DDBJ databases">
        <title>Dyella dinghuensis sp. nov. DHOA06 and Dyella choica sp. nov. 4M-K27, isolated from forest soil.</title>
        <authorList>
            <person name="Qiu L.-H."/>
            <person name="Gao Z.-H."/>
        </authorList>
    </citation>
    <scope>NUCLEOTIDE SEQUENCE [LARGE SCALE GENOMIC DNA]</scope>
    <source>
        <strain evidence="1 2">DHOA06</strain>
    </source>
</reference>
<accession>A0A3S0RTL0</accession>
<keyword evidence="2" id="KW-1185">Reference proteome</keyword>
<dbReference type="AlphaFoldDB" id="A0A3S0RTL0"/>
<sequence length="563" mass="63996">MNASSKSSRLCVLVLGMHRSGTSAMTRCLNLLGMDLGSHLLSPENMNAKGFWEHADAVRINDQLLHSMKTFWHSLEPLPQDWLKSSAAQEARANIKALIKRDFSDVPLWGIKDPRLCRLAPLWLDVLHELDIPVATVFVTRSPIEVAASLERVHHFSRSFGVVSWMQHLAEAEVATRDTPRYMVAYDQLLRDPVSTLTRLGDALGIHWSVPIIERKDALSSFLDDGLRTQKQDTANESLPSLPRRMVETVDQIISSGNSSESWKKLSNLADEVVDFSELLGSLEQVEKSGGSPKSKSSARLYYAQEGQPFDETRQSRMELTEGGRCQLDFPLLNYSHSETFSTRYRLDPVDSAAHCVIHSLVLLDDDSQVIWNFSQGKHFSLIGFTKYEADLIEKRFVRTDSDPQVLFTWPEDILRRGRVLRLDIELLSTLDIVDELIAKNSSLSEQLAESNSQCKKLVDANDDASGQLATMAMELKRVEYENVVKDLTRARERLELTTHFQNDIQRSEERSSADLQKTRVEHAKSLQEIESLTTALQQQKLQIEELQRSIGFRILRRLRIRK</sequence>
<evidence type="ECO:0000313" key="1">
    <source>
        <dbReference type="EMBL" id="RUL64291.1"/>
    </source>
</evidence>
<dbReference type="InterPro" id="IPR027417">
    <property type="entry name" value="P-loop_NTPase"/>
</dbReference>
<gene>
    <name evidence="1" type="ORF">EKH79_09615</name>
</gene>
<dbReference type="Proteomes" id="UP000267077">
    <property type="component" value="Unassembled WGS sequence"/>
</dbReference>
<evidence type="ECO:0008006" key="3">
    <source>
        <dbReference type="Google" id="ProtNLM"/>
    </source>
</evidence>